<keyword evidence="2" id="KW-0812">Transmembrane</keyword>
<evidence type="ECO:0000256" key="1">
    <source>
        <dbReference type="SAM" id="MobiDB-lite"/>
    </source>
</evidence>
<feature type="transmembrane region" description="Helical" evidence="2">
    <location>
        <begin position="287"/>
        <end position="310"/>
    </location>
</feature>
<evidence type="ECO:0000313" key="4">
    <source>
        <dbReference type="Proteomes" id="UP001595997"/>
    </source>
</evidence>
<feature type="transmembrane region" description="Helical" evidence="2">
    <location>
        <begin position="159"/>
        <end position="179"/>
    </location>
</feature>
<keyword evidence="2" id="KW-1133">Transmembrane helix</keyword>
<feature type="transmembrane region" description="Helical" evidence="2">
    <location>
        <begin position="85"/>
        <end position="106"/>
    </location>
</feature>
<dbReference type="RefSeq" id="WP_386452547.1">
    <property type="nucleotide sequence ID" value="NZ_JBHSFH010000017.1"/>
</dbReference>
<keyword evidence="4" id="KW-1185">Reference proteome</keyword>
<proteinExistence type="predicted"/>
<feature type="transmembrane region" description="Helical" evidence="2">
    <location>
        <begin position="463"/>
        <end position="481"/>
    </location>
</feature>
<comment type="caution">
    <text evidence="3">The sequence shown here is derived from an EMBL/GenBank/DDBJ whole genome shotgun (WGS) entry which is preliminary data.</text>
</comment>
<sequence length="520" mass="54329">MAAGPPAFPPALHPDQFLLAEPGGAVARRTHSGPRRKHHAPGGLRMSSLSDQGAGAGPLGPAGTEAAASGGGSSALHHGARIGRAVAIVTPLALIANAASWLVLGAGPLRTALAWSCTVVLALCLFTVFVVRAGSPVTDTAPVYWSAWQTGLRGSLSRWWRLIVGGFLLPAFVALLFGMGSSALENANDSQRIAASGGRVVATSVEEVHSLGKSGEGRVGYRARYDVRLPEGRRVQVEFVNERNLSKGDTVYVGYAPSDPELQPVGDDERSQVEQQLSGRSMEFRQWVAVLIGWTGGTVALVVWLIRGGAGRLPKGRMKRAEGGMASAPARINGYIEYAVPRPNKSPDGFQGLKIHSGDRDLAFQVPGCNAKYAAVVLTGQSGQLEWPVDLPEATEENLLATTPVDFVAPDGRRLPGNVPTHSLQNLTAQGVAQAMSSPPGPAQTVANAVDLGAAWPLTLPRAVLLLLLLVLVLPAPLNAVPHAGGWGVALLIASAASAAAAGVVMLYRDHKHKPQTDNQ</sequence>
<feature type="compositionally biased region" description="Basic residues" evidence="1">
    <location>
        <begin position="28"/>
        <end position="40"/>
    </location>
</feature>
<feature type="transmembrane region" description="Helical" evidence="2">
    <location>
        <begin position="487"/>
        <end position="508"/>
    </location>
</feature>
<evidence type="ECO:0000313" key="3">
    <source>
        <dbReference type="EMBL" id="MFC4497669.1"/>
    </source>
</evidence>
<dbReference type="Proteomes" id="UP001595997">
    <property type="component" value="Unassembled WGS sequence"/>
</dbReference>
<organism evidence="3 4">
    <name type="scientific">Streptomyces ovatisporus</name>
    <dbReference type="NCBI Taxonomy" id="1128682"/>
    <lineage>
        <taxon>Bacteria</taxon>
        <taxon>Bacillati</taxon>
        <taxon>Actinomycetota</taxon>
        <taxon>Actinomycetes</taxon>
        <taxon>Kitasatosporales</taxon>
        <taxon>Streptomycetaceae</taxon>
        <taxon>Streptomyces</taxon>
    </lineage>
</organism>
<reference evidence="4" key="1">
    <citation type="journal article" date="2019" name="Int. J. Syst. Evol. Microbiol.">
        <title>The Global Catalogue of Microorganisms (GCM) 10K type strain sequencing project: providing services to taxonomists for standard genome sequencing and annotation.</title>
        <authorList>
            <consortium name="The Broad Institute Genomics Platform"/>
            <consortium name="The Broad Institute Genome Sequencing Center for Infectious Disease"/>
            <person name="Wu L."/>
            <person name="Ma J."/>
        </authorList>
    </citation>
    <scope>NUCLEOTIDE SEQUENCE [LARGE SCALE GENOMIC DNA]</scope>
    <source>
        <strain evidence="4">CGMCC 4.7357</strain>
    </source>
</reference>
<gene>
    <name evidence="3" type="ORF">ACFPA8_26415</name>
</gene>
<keyword evidence="2" id="KW-0472">Membrane</keyword>
<name>A0ABV9ACS3_9ACTN</name>
<feature type="transmembrane region" description="Helical" evidence="2">
    <location>
        <begin position="112"/>
        <end position="131"/>
    </location>
</feature>
<accession>A0ABV9ACS3</accession>
<protein>
    <submittedName>
        <fullName evidence="3">DUF3592 domain-containing protein</fullName>
    </submittedName>
</protein>
<dbReference type="EMBL" id="JBHSFH010000017">
    <property type="protein sequence ID" value="MFC4497669.1"/>
    <property type="molecule type" value="Genomic_DNA"/>
</dbReference>
<evidence type="ECO:0000256" key="2">
    <source>
        <dbReference type="SAM" id="Phobius"/>
    </source>
</evidence>
<feature type="region of interest" description="Disordered" evidence="1">
    <location>
        <begin position="27"/>
        <end position="71"/>
    </location>
</feature>